<dbReference type="Proteomes" id="UP000077266">
    <property type="component" value="Unassembled WGS sequence"/>
</dbReference>
<dbReference type="EMBL" id="KV426186">
    <property type="protein sequence ID" value="KZV85508.1"/>
    <property type="molecule type" value="Genomic_DNA"/>
</dbReference>
<dbReference type="AlphaFoldDB" id="A0A165DW99"/>
<organism evidence="2 3">
    <name type="scientific">Exidia glandulosa HHB12029</name>
    <dbReference type="NCBI Taxonomy" id="1314781"/>
    <lineage>
        <taxon>Eukaryota</taxon>
        <taxon>Fungi</taxon>
        <taxon>Dikarya</taxon>
        <taxon>Basidiomycota</taxon>
        <taxon>Agaricomycotina</taxon>
        <taxon>Agaricomycetes</taxon>
        <taxon>Auriculariales</taxon>
        <taxon>Exidiaceae</taxon>
        <taxon>Exidia</taxon>
    </lineage>
</organism>
<proteinExistence type="predicted"/>
<dbReference type="InParanoid" id="A0A165DW99"/>
<dbReference type="OrthoDB" id="5391748at2759"/>
<feature type="signal peptide" evidence="1">
    <location>
        <begin position="1"/>
        <end position="20"/>
    </location>
</feature>
<evidence type="ECO:0000313" key="2">
    <source>
        <dbReference type="EMBL" id="KZV85508.1"/>
    </source>
</evidence>
<keyword evidence="3" id="KW-1185">Reference proteome</keyword>
<feature type="chain" id="PRO_5007856878" evidence="1">
    <location>
        <begin position="21"/>
        <end position="176"/>
    </location>
</feature>
<protein>
    <submittedName>
        <fullName evidence="2">Uncharacterized protein</fullName>
    </submittedName>
</protein>
<evidence type="ECO:0000313" key="3">
    <source>
        <dbReference type="Proteomes" id="UP000077266"/>
    </source>
</evidence>
<accession>A0A165DW99</accession>
<name>A0A165DW99_EXIGL</name>
<gene>
    <name evidence="2" type="ORF">EXIGLDRAFT_699444</name>
</gene>
<sequence length="176" mass="18799">MQTPLSLALLLLLAIRCTQAVHYCAFTSTVSCTGDAFCCDDNGGFCCGQWPVAWGWSVQWVSLPSSTEAQGYGDGTCSSNSAVQAFGPGTQCRPGGGVQRFGSINWVHLGSKKRNDNATLPQECTIPSSFQYTDDSGMQNVIQITSKTDMDVIGSHALARNWTALAGYPKLTPAVY</sequence>
<reference evidence="2 3" key="1">
    <citation type="journal article" date="2016" name="Mol. Biol. Evol.">
        <title>Comparative Genomics of Early-Diverging Mushroom-Forming Fungi Provides Insights into the Origins of Lignocellulose Decay Capabilities.</title>
        <authorList>
            <person name="Nagy L.G."/>
            <person name="Riley R."/>
            <person name="Tritt A."/>
            <person name="Adam C."/>
            <person name="Daum C."/>
            <person name="Floudas D."/>
            <person name="Sun H."/>
            <person name="Yadav J.S."/>
            <person name="Pangilinan J."/>
            <person name="Larsson K.H."/>
            <person name="Matsuura K."/>
            <person name="Barry K."/>
            <person name="Labutti K."/>
            <person name="Kuo R."/>
            <person name="Ohm R.A."/>
            <person name="Bhattacharya S.S."/>
            <person name="Shirouzu T."/>
            <person name="Yoshinaga Y."/>
            <person name="Martin F.M."/>
            <person name="Grigoriev I.V."/>
            <person name="Hibbett D.S."/>
        </authorList>
    </citation>
    <scope>NUCLEOTIDE SEQUENCE [LARGE SCALE GENOMIC DNA]</scope>
    <source>
        <strain evidence="2 3">HHB12029</strain>
    </source>
</reference>
<evidence type="ECO:0000256" key="1">
    <source>
        <dbReference type="SAM" id="SignalP"/>
    </source>
</evidence>
<keyword evidence="1" id="KW-0732">Signal</keyword>